<organism evidence="4 5">
    <name type="scientific">Thermobrachium celere DSM 8682</name>
    <dbReference type="NCBI Taxonomy" id="941824"/>
    <lineage>
        <taxon>Bacteria</taxon>
        <taxon>Bacillati</taxon>
        <taxon>Bacillota</taxon>
        <taxon>Clostridia</taxon>
        <taxon>Eubacteriales</taxon>
        <taxon>Clostridiaceae</taxon>
        <taxon>Thermobrachium</taxon>
    </lineage>
</organism>
<dbReference type="SMART" id="SM00267">
    <property type="entry name" value="GGDEF"/>
    <property type="match status" value="1"/>
</dbReference>
<dbReference type="PROSITE" id="PS50112">
    <property type="entry name" value="PAS"/>
    <property type="match status" value="2"/>
</dbReference>
<dbReference type="CDD" id="cd01949">
    <property type="entry name" value="GGDEF"/>
    <property type="match status" value="1"/>
</dbReference>
<dbReference type="PANTHER" id="PTHR45138:SF9">
    <property type="entry name" value="DIGUANYLATE CYCLASE DGCM-RELATED"/>
    <property type="match status" value="1"/>
</dbReference>
<proteinExistence type="predicted"/>
<dbReference type="PROSITE" id="PS50113">
    <property type="entry name" value="PAC"/>
    <property type="match status" value="1"/>
</dbReference>
<dbReference type="eggNOG" id="COG5001">
    <property type="taxonomic scope" value="Bacteria"/>
</dbReference>
<dbReference type="FunFam" id="3.30.70.270:FF:000001">
    <property type="entry name" value="Diguanylate cyclase domain protein"/>
    <property type="match status" value="1"/>
</dbReference>
<feature type="domain" description="PAS" evidence="1">
    <location>
        <begin position="118"/>
        <end position="185"/>
    </location>
</feature>
<dbReference type="Pfam" id="PF08447">
    <property type="entry name" value="PAS_3"/>
    <property type="match status" value="1"/>
</dbReference>
<dbReference type="SUPFAM" id="SSF55785">
    <property type="entry name" value="PYP-like sensor domain (PAS domain)"/>
    <property type="match status" value="1"/>
</dbReference>
<dbReference type="InterPro" id="IPR029787">
    <property type="entry name" value="Nucleotide_cyclase"/>
</dbReference>
<feature type="domain" description="PAS" evidence="1">
    <location>
        <begin position="10"/>
        <end position="44"/>
    </location>
</feature>
<dbReference type="EMBL" id="CAVN010000088">
    <property type="protein sequence ID" value="CDF57469.1"/>
    <property type="molecule type" value="Genomic_DNA"/>
</dbReference>
<dbReference type="InterPro" id="IPR050469">
    <property type="entry name" value="Diguanylate_Cyclase"/>
</dbReference>
<keyword evidence="5" id="KW-1185">Reference proteome</keyword>
<dbReference type="RefSeq" id="WP_018660655.1">
    <property type="nucleotide sequence ID" value="NZ_HF952018.1"/>
</dbReference>
<dbReference type="InterPro" id="IPR013655">
    <property type="entry name" value="PAS_fold_3"/>
</dbReference>
<dbReference type="Pfam" id="PF13426">
    <property type="entry name" value="PAS_9"/>
    <property type="match status" value="1"/>
</dbReference>
<feature type="domain" description="GGDEF" evidence="3">
    <location>
        <begin position="290"/>
        <end position="424"/>
    </location>
</feature>
<dbReference type="GO" id="GO:0052621">
    <property type="term" value="F:diguanylate cyclase activity"/>
    <property type="evidence" value="ECO:0007669"/>
    <property type="project" value="TreeGrafter"/>
</dbReference>
<evidence type="ECO:0000313" key="5">
    <source>
        <dbReference type="Proteomes" id="UP000014923"/>
    </source>
</evidence>
<dbReference type="Proteomes" id="UP000014923">
    <property type="component" value="Unassembled WGS sequence"/>
</dbReference>
<dbReference type="InterPro" id="IPR000700">
    <property type="entry name" value="PAS-assoc_C"/>
</dbReference>
<feature type="domain" description="PAC" evidence="2">
    <location>
        <begin position="199"/>
        <end position="251"/>
    </location>
</feature>
<gene>
    <name evidence="4" type="ORF">TCEL_01383</name>
</gene>
<evidence type="ECO:0000313" key="4">
    <source>
        <dbReference type="EMBL" id="CDF57469.1"/>
    </source>
</evidence>
<reference evidence="4" key="1">
    <citation type="submission" date="2013-03" db="EMBL/GenBank/DDBJ databases">
        <title>Draft genome sequence of the hydrogen-ethanol-producing anaerobic alkalithermophilic Caloramator celere.</title>
        <authorList>
            <person name="Ciranna A."/>
            <person name="Larjo A."/>
            <person name="Kivisto A."/>
            <person name="Santala V."/>
            <person name="Roos C."/>
            <person name="Karp M."/>
        </authorList>
    </citation>
    <scope>NUCLEOTIDE SEQUENCE [LARGE SCALE GENOMIC DNA]</scope>
    <source>
        <strain evidence="4">DSM 8682</strain>
    </source>
</reference>
<dbReference type="SUPFAM" id="SSF55073">
    <property type="entry name" value="Nucleotide cyclase"/>
    <property type="match status" value="1"/>
</dbReference>
<dbReference type="InterPro" id="IPR000160">
    <property type="entry name" value="GGDEF_dom"/>
</dbReference>
<dbReference type="Gene3D" id="3.30.70.270">
    <property type="match status" value="1"/>
</dbReference>
<dbReference type="PANTHER" id="PTHR45138">
    <property type="entry name" value="REGULATORY COMPONENTS OF SENSORY TRANSDUCTION SYSTEM"/>
    <property type="match status" value="1"/>
</dbReference>
<evidence type="ECO:0000259" key="3">
    <source>
        <dbReference type="PROSITE" id="PS50887"/>
    </source>
</evidence>
<comment type="caution">
    <text evidence="4">The sequence shown here is derived from an EMBL/GenBank/DDBJ whole genome shotgun (WGS) entry which is preliminary data.</text>
</comment>
<dbReference type="GO" id="GO:1902201">
    <property type="term" value="P:negative regulation of bacterial-type flagellum-dependent cell motility"/>
    <property type="evidence" value="ECO:0007669"/>
    <property type="project" value="TreeGrafter"/>
</dbReference>
<name>R7RN54_9CLOT</name>
<dbReference type="CDD" id="cd00130">
    <property type="entry name" value="PAS"/>
    <property type="match status" value="1"/>
</dbReference>
<dbReference type="Gene3D" id="3.30.450.20">
    <property type="entry name" value="PAS domain"/>
    <property type="match status" value="2"/>
</dbReference>
<evidence type="ECO:0000259" key="1">
    <source>
        <dbReference type="PROSITE" id="PS50112"/>
    </source>
</evidence>
<evidence type="ECO:0000259" key="2">
    <source>
        <dbReference type="PROSITE" id="PS50113"/>
    </source>
</evidence>
<protein>
    <submittedName>
        <fullName evidence="4">GGDEF domain protein</fullName>
    </submittedName>
</protein>
<dbReference type="HOGENOM" id="CLU_000445_11_4_9"/>
<sequence length="424" mass="49662">MQNAFSYNKIIYDEKGQAIDFEYVYVNKSFEEFTGIRYEDIVGKRASEIKDNRFVLFDKIDIFSNVATNGTEDKIEQYCDVWKRWYSIDVFSPEEGYFGLLYTDITNIKNLTSWLGEQKEIMKQITENLEEVTFLMDVSTKKIIYTSSSAERLTGISVDKLYSDAKLWTKCIVLEDRERVIQSLQMITLIDYFKYHNIYIDEFRIIDCRQQLRWVRLKCIPIKDENNNPIRLVGIIQDITKEKNDKNEILKAKKRAEKLAMFDYLTKVYNRRAFFIRAREEFSRAKRMKKPVAVILTDLDRFKSINDTYGHDVGDLVLKNFSRTIKNFVRKYDVVARFGGEEFVIMLSGTDLSDAYKKAESLRKIIEQTKVYTKKTNSPISFTASFGVAAAEPHQNVALEELICSADKALYRAKNYGRNRVECV</sequence>
<dbReference type="InterPro" id="IPR043128">
    <property type="entry name" value="Rev_trsase/Diguanyl_cyclase"/>
</dbReference>
<dbReference type="GO" id="GO:0043709">
    <property type="term" value="P:cell adhesion involved in single-species biofilm formation"/>
    <property type="evidence" value="ECO:0007669"/>
    <property type="project" value="TreeGrafter"/>
</dbReference>
<dbReference type="PROSITE" id="PS50887">
    <property type="entry name" value="GGDEF"/>
    <property type="match status" value="1"/>
</dbReference>
<dbReference type="GO" id="GO:0005886">
    <property type="term" value="C:plasma membrane"/>
    <property type="evidence" value="ECO:0007669"/>
    <property type="project" value="TreeGrafter"/>
</dbReference>
<dbReference type="SMART" id="SM00086">
    <property type="entry name" value="PAC"/>
    <property type="match status" value="1"/>
</dbReference>
<dbReference type="Pfam" id="PF00990">
    <property type="entry name" value="GGDEF"/>
    <property type="match status" value="1"/>
</dbReference>
<dbReference type="NCBIfam" id="TIGR00229">
    <property type="entry name" value="sensory_box"/>
    <property type="match status" value="1"/>
</dbReference>
<dbReference type="InterPro" id="IPR001610">
    <property type="entry name" value="PAC"/>
</dbReference>
<dbReference type="NCBIfam" id="TIGR00254">
    <property type="entry name" value="GGDEF"/>
    <property type="match status" value="1"/>
</dbReference>
<dbReference type="InterPro" id="IPR035965">
    <property type="entry name" value="PAS-like_dom_sf"/>
</dbReference>
<dbReference type="InterPro" id="IPR000014">
    <property type="entry name" value="PAS"/>
</dbReference>
<accession>R7RN54</accession>
<dbReference type="AlphaFoldDB" id="R7RN54"/>